<dbReference type="PROSITE" id="PS50030">
    <property type="entry name" value="UBA"/>
    <property type="match status" value="3"/>
</dbReference>
<reference evidence="5" key="1">
    <citation type="journal article" date="2023" name="Mol. Biol. Evol.">
        <title>Third-Generation Sequencing Reveals the Adaptive Role of the Epigenome in Three Deep-Sea Polychaetes.</title>
        <authorList>
            <person name="Perez M."/>
            <person name="Aroh O."/>
            <person name="Sun Y."/>
            <person name="Lan Y."/>
            <person name="Juniper S.K."/>
            <person name="Young C.R."/>
            <person name="Angers B."/>
            <person name="Qian P.Y."/>
        </authorList>
    </citation>
    <scope>NUCLEOTIDE SEQUENCE</scope>
    <source>
        <strain evidence="5">P08H-3</strain>
    </source>
</reference>
<feature type="domain" description="UBA" evidence="3">
    <location>
        <begin position="515"/>
        <end position="555"/>
    </location>
</feature>
<dbReference type="AlphaFoldDB" id="A0AAD9IW18"/>
<dbReference type="InterPro" id="IPR009060">
    <property type="entry name" value="UBA-like_sf"/>
</dbReference>
<feature type="compositionally biased region" description="Low complexity" evidence="2">
    <location>
        <begin position="693"/>
        <end position="706"/>
    </location>
</feature>
<evidence type="ECO:0000259" key="4">
    <source>
        <dbReference type="PROSITE" id="PS50053"/>
    </source>
</evidence>
<organism evidence="5 6">
    <name type="scientific">Paralvinella palmiformis</name>
    <dbReference type="NCBI Taxonomy" id="53620"/>
    <lineage>
        <taxon>Eukaryota</taxon>
        <taxon>Metazoa</taxon>
        <taxon>Spiralia</taxon>
        <taxon>Lophotrochozoa</taxon>
        <taxon>Annelida</taxon>
        <taxon>Polychaeta</taxon>
        <taxon>Sedentaria</taxon>
        <taxon>Canalipalpata</taxon>
        <taxon>Terebellida</taxon>
        <taxon>Terebelliformia</taxon>
        <taxon>Alvinellidae</taxon>
        <taxon>Paralvinella</taxon>
    </lineage>
</organism>
<dbReference type="SUPFAM" id="SSF46934">
    <property type="entry name" value="UBA-like"/>
    <property type="match status" value="3"/>
</dbReference>
<dbReference type="Pfam" id="PF26285">
    <property type="entry name" value="SASH1_Homeodomain"/>
    <property type="match status" value="1"/>
</dbReference>
<feature type="region of interest" description="Disordered" evidence="2">
    <location>
        <begin position="693"/>
        <end position="714"/>
    </location>
</feature>
<protein>
    <recommendedName>
        <fullName evidence="7">NEDD8 ultimate buster 1</fullName>
    </recommendedName>
</protein>
<evidence type="ECO:0000256" key="2">
    <source>
        <dbReference type="SAM" id="MobiDB-lite"/>
    </source>
</evidence>
<feature type="domain" description="UBA" evidence="3">
    <location>
        <begin position="585"/>
        <end position="627"/>
    </location>
</feature>
<feature type="coiled-coil region" evidence="1">
    <location>
        <begin position="548"/>
        <end position="575"/>
    </location>
</feature>
<dbReference type="InterPro" id="IPR058666">
    <property type="entry name" value="SASH1/NUB1_homeodomain"/>
</dbReference>
<feature type="domain" description="Ubiquitin-like" evidence="4">
    <location>
        <begin position="99"/>
        <end position="171"/>
    </location>
</feature>
<dbReference type="InterPro" id="IPR029071">
    <property type="entry name" value="Ubiquitin-like_domsf"/>
</dbReference>
<evidence type="ECO:0008006" key="7">
    <source>
        <dbReference type="Google" id="ProtNLM"/>
    </source>
</evidence>
<evidence type="ECO:0000256" key="1">
    <source>
        <dbReference type="SAM" id="Coils"/>
    </source>
</evidence>
<dbReference type="Proteomes" id="UP001208570">
    <property type="component" value="Unassembled WGS sequence"/>
</dbReference>
<evidence type="ECO:0000259" key="3">
    <source>
        <dbReference type="PROSITE" id="PS50030"/>
    </source>
</evidence>
<dbReference type="Pfam" id="PF00627">
    <property type="entry name" value="UBA"/>
    <property type="match status" value="1"/>
</dbReference>
<dbReference type="EMBL" id="JAODUP010001064">
    <property type="protein sequence ID" value="KAK2141632.1"/>
    <property type="molecule type" value="Genomic_DNA"/>
</dbReference>
<comment type="caution">
    <text evidence="5">The sequence shown here is derived from an EMBL/GenBank/DDBJ whole genome shotgun (WGS) entry which is preliminary data.</text>
</comment>
<dbReference type="InterPro" id="IPR039749">
    <property type="entry name" value="NUB1"/>
</dbReference>
<keyword evidence="1" id="KW-0175">Coiled coil</keyword>
<sequence length="755" mass="85555">MGCKWYRLPQTGMMATTILEDVVLDKLRQKLNAETVKLWLPPYTTQDGQKGEVPNDLINRYSRDLQLSCEIVENGIEHLRQHAVEKLSAKQRFTDTGVATLKVKLAGKLENSVKESFPHMVVTVNLSLKSTGYDMKISLKDKTSIEPSRLKLITSGRIIEDEVSLEEQGIKFLESILRSEGPTKFSASWAAHVDDFHVVLQLKSVKGINHYTSLQLLVKAGLILSQINAESEISLLISAPVITENKASLGEPTIIGQHAVKEAVHIHDPVHQKPQYFPAVITIHTSCALHDYKETLKKIIQYTNLSTILSLVLDKSEMEASQQDKQIAKVTKLRQAAEYLSNHKSDDDNERYYLQIADHRGKSIDLPEEERKALALAMTLHEKGRAAMKKKDYAEAVLLLLESDKEFVKCRADILKAVDNYALVSLDIVWCYLCLRNVSELPDAELRLRTCEDCFKRSYGEHLERLVQLKGSTGEEQALLVRLHLLQGILAYHQKKYDQAIQLLNMAKQEINRLKVDEDKMTEVMMMGFSQQEARLGLRACNGDIQQAVSYVMKRKEEKEEIREKEKEMQRKEKLAYTLGKTGRGEDVNVTHYENLVEMGFRKGAAAAALRQTNNDMMAAIQALNENPELFEIPDPEPPEFKITDSVMSQLTTMGFDETHSRAALYHFHGDIERCVEELIRMGGIVPHVWVEETPTTSSESTSSSKSPEEKAQEKEAIAMIVPDLHQGEEDHLDLDLIEEAQWLQEYISLVASLH</sequence>
<name>A0AAD9IW18_9ANNE</name>
<gene>
    <name evidence="5" type="ORF">LSH36_1064g00045</name>
</gene>
<evidence type="ECO:0000313" key="6">
    <source>
        <dbReference type="Proteomes" id="UP001208570"/>
    </source>
</evidence>
<dbReference type="SUPFAM" id="SSF54236">
    <property type="entry name" value="Ubiquitin-like"/>
    <property type="match status" value="1"/>
</dbReference>
<accession>A0AAD9IW18</accession>
<evidence type="ECO:0000313" key="5">
    <source>
        <dbReference type="EMBL" id="KAK2141632.1"/>
    </source>
</evidence>
<dbReference type="PROSITE" id="PS50053">
    <property type="entry name" value="UBIQUITIN_2"/>
    <property type="match status" value="1"/>
</dbReference>
<dbReference type="PANTHER" id="PTHR12948:SF3">
    <property type="entry name" value="NEDD8 ULTIMATE BUSTER 1"/>
    <property type="match status" value="1"/>
</dbReference>
<dbReference type="GO" id="GO:2000058">
    <property type="term" value="P:regulation of ubiquitin-dependent protein catabolic process"/>
    <property type="evidence" value="ECO:0007669"/>
    <property type="project" value="TreeGrafter"/>
</dbReference>
<dbReference type="CDD" id="cd14291">
    <property type="entry name" value="UBA1_NUB1_like"/>
    <property type="match status" value="2"/>
</dbReference>
<proteinExistence type="predicted"/>
<dbReference type="InterPro" id="IPR015940">
    <property type="entry name" value="UBA"/>
</dbReference>
<dbReference type="Gene3D" id="1.10.8.10">
    <property type="entry name" value="DNA helicase RuvA subunit, C-terminal domain"/>
    <property type="match status" value="3"/>
</dbReference>
<feature type="coiled-coil region" evidence="1">
    <location>
        <begin position="497"/>
        <end position="524"/>
    </location>
</feature>
<dbReference type="SMART" id="SM00165">
    <property type="entry name" value="UBA"/>
    <property type="match status" value="3"/>
</dbReference>
<dbReference type="Gene3D" id="3.10.20.90">
    <property type="entry name" value="Phosphatidylinositol 3-kinase Catalytic Subunit, Chain A, domain 1"/>
    <property type="match status" value="1"/>
</dbReference>
<dbReference type="InterPro" id="IPR000626">
    <property type="entry name" value="Ubiquitin-like_dom"/>
</dbReference>
<feature type="domain" description="UBA" evidence="3">
    <location>
        <begin position="642"/>
        <end position="682"/>
    </location>
</feature>
<dbReference type="PANTHER" id="PTHR12948">
    <property type="entry name" value="NEDD8 ULTIMATE BUSTER-1 BS4 PROTEIN"/>
    <property type="match status" value="1"/>
</dbReference>
<dbReference type="Pfam" id="PF00240">
    <property type="entry name" value="ubiquitin"/>
    <property type="match status" value="1"/>
</dbReference>
<keyword evidence="6" id="KW-1185">Reference proteome</keyword>